<dbReference type="HOGENOM" id="CLU_020336_44_1_9"/>
<dbReference type="KEGG" id="cac:CA_C1450"/>
<dbReference type="RefSeq" id="WP_010964759.1">
    <property type="nucleotide sequence ID" value="NC_003030.1"/>
</dbReference>
<dbReference type="Gene3D" id="3.40.50.1820">
    <property type="entry name" value="alpha/beta hydrolase"/>
    <property type="match status" value="1"/>
</dbReference>
<evidence type="ECO:0000259" key="1">
    <source>
        <dbReference type="Pfam" id="PF00561"/>
    </source>
</evidence>
<evidence type="ECO:0000313" key="2">
    <source>
        <dbReference type="EMBL" id="AAK79418.1"/>
    </source>
</evidence>
<dbReference type="EMBL" id="AE001437">
    <property type="protein sequence ID" value="AAK79418.1"/>
    <property type="molecule type" value="Genomic_DNA"/>
</dbReference>
<evidence type="ECO:0000313" key="3">
    <source>
        <dbReference type="Proteomes" id="UP000000814"/>
    </source>
</evidence>
<organism evidence="2 3">
    <name type="scientific">Clostridium acetobutylicum (strain ATCC 824 / DSM 792 / JCM 1419 / IAM 19013 / LMG 5710 / NBRC 13948 / NRRL B-527 / VKM B-1787 / 2291 / W)</name>
    <dbReference type="NCBI Taxonomy" id="272562"/>
    <lineage>
        <taxon>Bacteria</taxon>
        <taxon>Bacillati</taxon>
        <taxon>Bacillota</taxon>
        <taxon>Clostridia</taxon>
        <taxon>Eubacteriales</taxon>
        <taxon>Clostridiaceae</taxon>
        <taxon>Clostridium</taxon>
    </lineage>
</organism>
<name>Q97J36_CLOAB</name>
<feature type="domain" description="AB hydrolase-1" evidence="1">
    <location>
        <begin position="14"/>
        <end position="125"/>
    </location>
</feature>
<reference evidence="2 3" key="1">
    <citation type="journal article" date="2001" name="J. Bacteriol.">
        <title>Genome sequence and comparative analysis of the solvent-producing bacterium Clostridium acetobutylicum.</title>
        <authorList>
            <person name="Nolling J."/>
            <person name="Breton G."/>
            <person name="Omelchenko M.V."/>
            <person name="Makarova K.S."/>
            <person name="Zeng Q."/>
            <person name="Gibson R."/>
            <person name="Lee H.M."/>
            <person name="Dubois J."/>
            <person name="Qiu D."/>
            <person name="Hitti J."/>
            <person name="Wolf Y.I."/>
            <person name="Tatusov R.L."/>
            <person name="Sabathe F."/>
            <person name="Doucette-Stamm L."/>
            <person name="Soucaille P."/>
            <person name="Daly M.J."/>
            <person name="Bennett G.N."/>
            <person name="Koonin E.V."/>
            <person name="Smith D.R."/>
        </authorList>
    </citation>
    <scope>NUCLEOTIDE SEQUENCE [LARGE SCALE GENOMIC DNA]</scope>
    <source>
        <strain evidence="3">ATCC 824 / DSM 792 / JCM 1419 / LMG 5710 / VKM B-1787</strain>
    </source>
</reference>
<gene>
    <name evidence="2" type="ordered locus">CA_C1450</name>
</gene>
<dbReference type="OrthoDB" id="1643507at2"/>
<accession>Q97J36</accession>
<dbReference type="PATRIC" id="fig|272562.8.peg.1653"/>
<dbReference type="ESTHER" id="cloac-CAC1450">
    <property type="family name" value="6_AlphaBeta_hydrolase"/>
</dbReference>
<keyword evidence="2" id="KW-0378">Hydrolase</keyword>
<dbReference type="PIR" id="G97078">
    <property type="entry name" value="G97078"/>
</dbReference>
<dbReference type="GO" id="GO:0016787">
    <property type="term" value="F:hydrolase activity"/>
    <property type="evidence" value="ECO:0007669"/>
    <property type="project" value="UniProtKB-KW"/>
</dbReference>
<dbReference type="Proteomes" id="UP000000814">
    <property type="component" value="Chromosome"/>
</dbReference>
<sequence>MKFKTVGNPNGPKILLIHPMFATSECFVNLVEYLKEDYFVITPTLDGHDINENSIFLSVEDEGNKVLAYLKDNSIKELDFMLGTSLGAIIAFEIYKRNEIRINKVYLDGGPFFKFGALLQKVAAKKFCNICSEVRQNPQKAINKIERLFKGLGNEMCEVACHITEESIKNLAHACYSFTLPNLKPVEQKSVVFLYGTKEPARFCIFRLRKYKYSRIIKKNGFSHCGYLLSYPKEYAEMLKENTQ</sequence>
<dbReference type="GeneID" id="44997953"/>
<dbReference type="STRING" id="272562.CA_C1450"/>
<dbReference type="InterPro" id="IPR000073">
    <property type="entry name" value="AB_hydrolase_1"/>
</dbReference>
<dbReference type="AlphaFoldDB" id="Q97J36"/>
<keyword evidence="3" id="KW-1185">Reference proteome</keyword>
<dbReference type="InterPro" id="IPR029058">
    <property type="entry name" value="AB_hydrolase_fold"/>
</dbReference>
<dbReference type="Pfam" id="PF00561">
    <property type="entry name" value="Abhydrolase_1"/>
    <property type="match status" value="1"/>
</dbReference>
<dbReference type="SUPFAM" id="SSF53474">
    <property type="entry name" value="alpha/beta-Hydrolases"/>
    <property type="match status" value="1"/>
</dbReference>
<proteinExistence type="predicted"/>
<protein>
    <submittedName>
        <fullName evidence="2">Predicted alpha/beta superfamily hydrolase</fullName>
    </submittedName>
</protein>
<dbReference type="eggNOG" id="COG0596">
    <property type="taxonomic scope" value="Bacteria"/>
</dbReference>